<dbReference type="GO" id="GO:0005975">
    <property type="term" value="P:carbohydrate metabolic process"/>
    <property type="evidence" value="ECO:0007669"/>
    <property type="project" value="InterPro"/>
</dbReference>
<dbReference type="SUPFAM" id="SSF48208">
    <property type="entry name" value="Six-hairpin glycosidases"/>
    <property type="match status" value="1"/>
</dbReference>
<dbReference type="InterPro" id="IPR008928">
    <property type="entry name" value="6-hairpin_glycosidase_sf"/>
</dbReference>
<dbReference type="EMBL" id="VTOW01000003">
    <property type="protein sequence ID" value="NKE72495.1"/>
    <property type="molecule type" value="Genomic_DNA"/>
</dbReference>
<proteinExistence type="predicted"/>
<reference evidence="3 4" key="1">
    <citation type="journal article" date="2020" name="Nature">
        <title>Bacterial chemolithoautotrophy via manganese oxidation.</title>
        <authorList>
            <person name="Yu H."/>
            <person name="Leadbetter J.R."/>
        </authorList>
    </citation>
    <scope>NUCLEOTIDE SEQUENCE [LARGE SCALE GENOMIC DNA]</scope>
    <source>
        <strain evidence="3 4">Mn-1</strain>
    </source>
</reference>
<sequence length="599" mass="68830">MALQTISQISDYALIGDSRCAALISNTGSIDWLCLPRFDSPSIFNRLLDCLRGGYFAVRPAGGYSTRRRYLHDTNLLITEFHTRSGIVRMTDFMPALTEKEKQEMMIPFRSILRIVEGIDGNVEMEVECFPRPNDGQLIPQFKRRGREGYFADIDGGLFHLASDCPLEMKREGLSGRWTIRSGERSVFWIAYSRDAPAVYPRLDERVDDVKERSIRYWRAWAGGCNYRGPYRDAVVRSALVLKLLSYAPSNAVVAAPTTSLPEAIGFNRNWDYRYCWLRDASFTAQIFFRLGLREEAVGFVYWLTHATRLTQPSLKVVYDVYGRLGKPQREVEYLEGYRGSRPVRVGNNAEAQYQLDVYGEVMDALWLYTENGCRFDRDMQRSFCRMADYVADNWSYPDHGIWEIPGPRRHYVHSKVLCWTALDRALRIAQRLGLSCNQRRWERVGREIREIILREGFHPALGSFTQTLGGSALDATAFIFPLVGFIEPKDPRLNWTVDALEKELALEDLVYRYRIDDGLEGEEGTFLACAFWRVEALCMLDRRAEAASLFEKLSRRVNEVGLYSEEIREDGLFLGNFPQALSHLSHIAAALRLADHKL</sequence>
<evidence type="ECO:0000259" key="1">
    <source>
        <dbReference type="Pfam" id="PF00723"/>
    </source>
</evidence>
<feature type="domain" description="GH15-like" evidence="1">
    <location>
        <begin position="229"/>
        <end position="591"/>
    </location>
</feature>
<dbReference type="GO" id="GO:0004553">
    <property type="term" value="F:hydrolase activity, hydrolyzing O-glycosyl compounds"/>
    <property type="evidence" value="ECO:0007669"/>
    <property type="project" value="UniProtKB-ARBA"/>
</dbReference>
<evidence type="ECO:0000313" key="4">
    <source>
        <dbReference type="Proteomes" id="UP000534783"/>
    </source>
</evidence>
<dbReference type="InterPro" id="IPR012341">
    <property type="entry name" value="6hp_glycosidase-like_sf"/>
</dbReference>
<name>A0A7X6DSF8_9BACT</name>
<evidence type="ECO:0000259" key="2">
    <source>
        <dbReference type="Pfam" id="PF19291"/>
    </source>
</evidence>
<dbReference type="Pfam" id="PF19291">
    <property type="entry name" value="TREH_N"/>
    <property type="match status" value="1"/>
</dbReference>
<dbReference type="PANTHER" id="PTHR31616:SF0">
    <property type="entry name" value="GLUCAN 1,4-ALPHA-GLUCOSIDASE"/>
    <property type="match status" value="1"/>
</dbReference>
<protein>
    <submittedName>
        <fullName evidence="3">Glycoside hydrolase family 15 protein</fullName>
    </submittedName>
</protein>
<dbReference type="Proteomes" id="UP000534783">
    <property type="component" value="Unassembled WGS sequence"/>
</dbReference>
<evidence type="ECO:0000313" key="3">
    <source>
        <dbReference type="EMBL" id="NKE72495.1"/>
    </source>
</evidence>
<dbReference type="AlphaFoldDB" id="A0A7X6DSF8"/>
<dbReference type="InterPro" id="IPR011613">
    <property type="entry name" value="GH15-like"/>
</dbReference>
<dbReference type="Gene3D" id="1.50.10.10">
    <property type="match status" value="1"/>
</dbReference>
<dbReference type="RefSeq" id="WP_168062192.1">
    <property type="nucleotide sequence ID" value="NZ_VTOW01000003.1"/>
</dbReference>
<accession>A0A7X6DSF8</accession>
<dbReference type="Pfam" id="PF00723">
    <property type="entry name" value="Glyco_hydro_15"/>
    <property type="match status" value="1"/>
</dbReference>
<keyword evidence="3" id="KW-0378">Hydrolase</keyword>
<dbReference type="InterPro" id="IPR045582">
    <property type="entry name" value="Trehalase-like_N"/>
</dbReference>
<comment type="caution">
    <text evidence="3">The sequence shown here is derived from an EMBL/GenBank/DDBJ whole genome shotgun (WGS) entry which is preliminary data.</text>
</comment>
<gene>
    <name evidence="3" type="ORF">MNODULE_17225</name>
</gene>
<feature type="domain" description="Trehalase-like N-terminal" evidence="2">
    <location>
        <begin position="8"/>
        <end position="142"/>
    </location>
</feature>
<keyword evidence="4" id="KW-1185">Reference proteome</keyword>
<organism evidence="3 4">
    <name type="scientific">Candidatus Manganitrophus noduliformans</name>
    <dbReference type="NCBI Taxonomy" id="2606439"/>
    <lineage>
        <taxon>Bacteria</taxon>
        <taxon>Pseudomonadati</taxon>
        <taxon>Nitrospirota</taxon>
        <taxon>Nitrospiria</taxon>
        <taxon>Candidatus Troglogloeales</taxon>
        <taxon>Candidatus Manganitrophaceae</taxon>
        <taxon>Candidatus Manganitrophus</taxon>
    </lineage>
</organism>
<dbReference type="PANTHER" id="PTHR31616">
    <property type="entry name" value="TREHALASE"/>
    <property type="match status" value="1"/>
</dbReference>